<feature type="region of interest" description="Disordered" evidence="2">
    <location>
        <begin position="318"/>
        <end position="337"/>
    </location>
</feature>
<dbReference type="PANTHER" id="PTHR28594:SF1">
    <property type="entry name" value="ATR-INTERACTING PROTEIN"/>
    <property type="match status" value="1"/>
</dbReference>
<dbReference type="GO" id="GO:0000077">
    <property type="term" value="P:DNA damage checkpoint signaling"/>
    <property type="evidence" value="ECO:0007669"/>
    <property type="project" value="InterPro"/>
</dbReference>
<feature type="compositionally biased region" description="Polar residues" evidence="2">
    <location>
        <begin position="270"/>
        <end position="288"/>
    </location>
</feature>
<dbReference type="GO" id="GO:0006281">
    <property type="term" value="P:DNA repair"/>
    <property type="evidence" value="ECO:0007669"/>
    <property type="project" value="TreeGrafter"/>
</dbReference>
<dbReference type="EMBL" id="LR786371">
    <property type="protein sequence ID" value="CAB3260434.1"/>
    <property type="molecule type" value="mRNA"/>
</dbReference>
<keyword evidence="1" id="KW-0175">Coiled coil</keyword>
<reference evidence="3" key="1">
    <citation type="submission" date="2020-04" db="EMBL/GenBank/DDBJ databases">
        <authorList>
            <person name="Neveu A P."/>
        </authorList>
    </citation>
    <scope>NUCLEOTIDE SEQUENCE</scope>
    <source>
        <tissue evidence="3">Whole embryo</tissue>
    </source>
</reference>
<protein>
    <submittedName>
        <fullName evidence="3">Uncharacterized protein LOC100175364</fullName>
    </submittedName>
</protein>
<accession>A0A6F9DGZ8</accession>
<sequence length="711" mass="79982">MVFTVTMNMNPRAQQIRKHGNSGSSIVNGFPANKRPRVGSSPGNKAHCLNINISKGNRLGSGYDSGVNTTSSQNIADDLFGDDDIFTGDALAELEMVASQVENAVKHGNELTKTKEIKTTVKESNPQIAGKFAFKQPNNNLSKNATTSKLSSDGPSDVYMELERLKQQCAQYELKVKDFEQRNKQSSGEASLLRDKLHSTERVLHEERQLKSAEATRLKKEKTNKELELTKKIEIFKDQVQFKEAELKEAQNLIRNLETKNKMLSEESKLVSSTREGMFSNQRQSQADDISHKKIKFVKPESPRVPSSKHKILKVESPRVVPVKSSSSSQEPKPLTMREKRRVCRLQNVASIPTHLPSPAQTQLIHSLQTLLVECKHSSMVHDQNQVEKQKYIDTIHNIEHLTSSSLEKGDEYVFQILPNLVDSTKDCLSKWTASQENAQEKHHLLTPLSTTNCLIRTHPNVANSIMDKTVGLLSVVNNYLSESQMNKPMELTTKLLDFVCLLPESATKPMPGHLTDRLTKTAEVLSIYTVQATLRDHVLNLAFNFVGSQTLVEKIVSPSSNQGASLLSTLCHTSTDEAAKENPSINFLSQVVALLSELTCEHEDLLTKQECFAEIYHTLNVILYYQLTHWETKADISPPRDRLISQSVCLLHSCSNIYVDGIPGVARDHKHLLVLWKLQRFLEKRDGETFWLSELRKIVNSEICSIEQLT</sequence>
<dbReference type="AlphaFoldDB" id="A0A6F9DGZ8"/>
<feature type="compositionally biased region" description="Low complexity" evidence="2">
    <location>
        <begin position="318"/>
        <end position="334"/>
    </location>
</feature>
<dbReference type="InterPro" id="IPR033349">
    <property type="entry name" value="ATRIP"/>
</dbReference>
<evidence type="ECO:0000256" key="1">
    <source>
        <dbReference type="SAM" id="Coils"/>
    </source>
</evidence>
<feature type="coiled-coil region" evidence="1">
    <location>
        <begin position="162"/>
        <end position="267"/>
    </location>
</feature>
<organism evidence="3">
    <name type="scientific">Phallusia mammillata</name>
    <dbReference type="NCBI Taxonomy" id="59560"/>
    <lineage>
        <taxon>Eukaryota</taxon>
        <taxon>Metazoa</taxon>
        <taxon>Chordata</taxon>
        <taxon>Tunicata</taxon>
        <taxon>Ascidiacea</taxon>
        <taxon>Phlebobranchia</taxon>
        <taxon>Ascidiidae</taxon>
        <taxon>Phallusia</taxon>
    </lineage>
</organism>
<proteinExistence type="evidence at transcript level"/>
<gene>
    <name evidence="3" type="primary">LOC100175364</name>
</gene>
<feature type="region of interest" description="Disordered" evidence="2">
    <location>
        <begin position="16"/>
        <end position="44"/>
    </location>
</feature>
<dbReference type="PANTHER" id="PTHR28594">
    <property type="entry name" value="ATR-INTERACTING PROTEIN"/>
    <property type="match status" value="1"/>
</dbReference>
<feature type="region of interest" description="Disordered" evidence="2">
    <location>
        <begin position="270"/>
        <end position="290"/>
    </location>
</feature>
<evidence type="ECO:0000313" key="3">
    <source>
        <dbReference type="EMBL" id="CAB3260434.1"/>
    </source>
</evidence>
<name>A0A6F9DGZ8_9ASCI</name>
<evidence type="ECO:0000256" key="2">
    <source>
        <dbReference type="SAM" id="MobiDB-lite"/>
    </source>
</evidence>